<comment type="similarity">
    <text evidence="1">Belongs to the ARG7 family.</text>
</comment>
<gene>
    <name evidence="2" type="ordered locus">MTR_7g118000</name>
</gene>
<organism evidence="2 4">
    <name type="scientific">Medicago truncatula</name>
    <name type="common">Barrel medic</name>
    <name type="synonym">Medicago tribuloides</name>
    <dbReference type="NCBI Taxonomy" id="3880"/>
    <lineage>
        <taxon>Eukaryota</taxon>
        <taxon>Viridiplantae</taxon>
        <taxon>Streptophyta</taxon>
        <taxon>Embryophyta</taxon>
        <taxon>Tracheophyta</taxon>
        <taxon>Spermatophyta</taxon>
        <taxon>Magnoliopsida</taxon>
        <taxon>eudicotyledons</taxon>
        <taxon>Gunneridae</taxon>
        <taxon>Pentapetalae</taxon>
        <taxon>rosids</taxon>
        <taxon>fabids</taxon>
        <taxon>Fabales</taxon>
        <taxon>Fabaceae</taxon>
        <taxon>Papilionoideae</taxon>
        <taxon>50 kb inversion clade</taxon>
        <taxon>NPAAA clade</taxon>
        <taxon>Hologalegina</taxon>
        <taxon>IRL clade</taxon>
        <taxon>Trifolieae</taxon>
        <taxon>Medicago</taxon>
    </lineage>
</organism>
<protein>
    <submittedName>
        <fullName evidence="2">SAUR-like auxin-responsive family protein</fullName>
    </submittedName>
</protein>
<dbReference type="HOGENOM" id="CLU_2088458_0_0_1"/>
<dbReference type="AlphaFoldDB" id="G7L526"/>
<dbReference type="GO" id="GO:0009733">
    <property type="term" value="P:response to auxin"/>
    <property type="evidence" value="ECO:0007669"/>
    <property type="project" value="InterPro"/>
</dbReference>
<evidence type="ECO:0000313" key="4">
    <source>
        <dbReference type="Proteomes" id="UP000002051"/>
    </source>
</evidence>
<dbReference type="InterPro" id="IPR003676">
    <property type="entry name" value="SAUR_fam"/>
</dbReference>
<dbReference type="STRING" id="3880.G7L526"/>
<keyword evidence="4" id="KW-1185">Reference proteome</keyword>
<name>G7L526_MEDTR</name>
<dbReference type="PaxDb" id="3880-AES82804"/>
<evidence type="ECO:0000313" key="2">
    <source>
        <dbReference type="EMBL" id="AES82804.1"/>
    </source>
</evidence>
<reference evidence="2 4" key="2">
    <citation type="journal article" date="2014" name="BMC Genomics">
        <title>An improved genome release (version Mt4.0) for the model legume Medicago truncatula.</title>
        <authorList>
            <person name="Tang H."/>
            <person name="Krishnakumar V."/>
            <person name="Bidwell S."/>
            <person name="Rosen B."/>
            <person name="Chan A."/>
            <person name="Zhou S."/>
            <person name="Gentzbittel L."/>
            <person name="Childs K.L."/>
            <person name="Yandell M."/>
            <person name="Gundlach H."/>
            <person name="Mayer K.F."/>
            <person name="Schwartz D.C."/>
            <person name="Town C.D."/>
        </authorList>
    </citation>
    <scope>GENOME REANNOTATION</scope>
    <source>
        <strain evidence="3 4">cv. Jemalong A17</strain>
    </source>
</reference>
<sequence length="117" mass="13897">MFSKSYKQVHHHGGRRATKFYSTCELPLFLHLLKEAEEEYGFSHQGTITIPCQLLEFKDILQHIMIHIHNYKSQLQYQHHLNLVGCFRVAEFAGWHEWSQYEHNDGLLDQFPTTVLK</sequence>
<evidence type="ECO:0000313" key="3">
    <source>
        <dbReference type="EnsemblPlants" id="AES82804"/>
    </source>
</evidence>
<accession>G7L526</accession>
<dbReference type="EMBL" id="CM001223">
    <property type="protein sequence ID" value="AES82804.1"/>
    <property type="molecule type" value="Genomic_DNA"/>
</dbReference>
<proteinExistence type="inferred from homology"/>
<reference evidence="3" key="3">
    <citation type="submission" date="2015-04" db="UniProtKB">
        <authorList>
            <consortium name="EnsemblPlants"/>
        </authorList>
    </citation>
    <scope>IDENTIFICATION</scope>
    <source>
        <strain evidence="3">cv. Jemalong A17</strain>
    </source>
</reference>
<dbReference type="EnsemblPlants" id="AES82804">
    <property type="protein sequence ID" value="AES82804"/>
    <property type="gene ID" value="MTR_7g118000"/>
</dbReference>
<dbReference type="Pfam" id="PF02519">
    <property type="entry name" value="Auxin_inducible"/>
    <property type="match status" value="1"/>
</dbReference>
<reference evidence="2 4" key="1">
    <citation type="journal article" date="2011" name="Nature">
        <title>The Medicago genome provides insight into the evolution of rhizobial symbioses.</title>
        <authorList>
            <person name="Young N.D."/>
            <person name="Debelle F."/>
            <person name="Oldroyd G.E."/>
            <person name="Geurts R."/>
            <person name="Cannon S.B."/>
            <person name="Udvardi M.K."/>
            <person name="Benedito V.A."/>
            <person name="Mayer K.F."/>
            <person name="Gouzy J."/>
            <person name="Schoof H."/>
            <person name="Van de Peer Y."/>
            <person name="Proost S."/>
            <person name="Cook D.R."/>
            <person name="Meyers B.C."/>
            <person name="Spannagl M."/>
            <person name="Cheung F."/>
            <person name="De Mita S."/>
            <person name="Krishnakumar V."/>
            <person name="Gundlach H."/>
            <person name="Zhou S."/>
            <person name="Mudge J."/>
            <person name="Bharti A.K."/>
            <person name="Murray J.D."/>
            <person name="Naoumkina M.A."/>
            <person name="Rosen B."/>
            <person name="Silverstein K.A."/>
            <person name="Tang H."/>
            <person name="Rombauts S."/>
            <person name="Zhao P.X."/>
            <person name="Zhou P."/>
            <person name="Barbe V."/>
            <person name="Bardou P."/>
            <person name="Bechner M."/>
            <person name="Bellec A."/>
            <person name="Berger A."/>
            <person name="Berges H."/>
            <person name="Bidwell S."/>
            <person name="Bisseling T."/>
            <person name="Choisne N."/>
            <person name="Couloux A."/>
            <person name="Denny R."/>
            <person name="Deshpande S."/>
            <person name="Dai X."/>
            <person name="Doyle J.J."/>
            <person name="Dudez A.M."/>
            <person name="Farmer A.D."/>
            <person name="Fouteau S."/>
            <person name="Franken C."/>
            <person name="Gibelin C."/>
            <person name="Gish J."/>
            <person name="Goldstein S."/>
            <person name="Gonzalez A.J."/>
            <person name="Green P.J."/>
            <person name="Hallab A."/>
            <person name="Hartog M."/>
            <person name="Hua A."/>
            <person name="Humphray S.J."/>
            <person name="Jeong D.H."/>
            <person name="Jing Y."/>
            <person name="Jocker A."/>
            <person name="Kenton S.M."/>
            <person name="Kim D.J."/>
            <person name="Klee K."/>
            <person name="Lai H."/>
            <person name="Lang C."/>
            <person name="Lin S."/>
            <person name="Macmil S.L."/>
            <person name="Magdelenat G."/>
            <person name="Matthews L."/>
            <person name="McCorrison J."/>
            <person name="Monaghan E.L."/>
            <person name="Mun J.H."/>
            <person name="Najar F.Z."/>
            <person name="Nicholson C."/>
            <person name="Noirot C."/>
            <person name="O'Bleness M."/>
            <person name="Paule C.R."/>
            <person name="Poulain J."/>
            <person name="Prion F."/>
            <person name="Qin B."/>
            <person name="Qu C."/>
            <person name="Retzel E.F."/>
            <person name="Riddle C."/>
            <person name="Sallet E."/>
            <person name="Samain S."/>
            <person name="Samson N."/>
            <person name="Sanders I."/>
            <person name="Saurat O."/>
            <person name="Scarpelli C."/>
            <person name="Schiex T."/>
            <person name="Segurens B."/>
            <person name="Severin A.J."/>
            <person name="Sherrier D.J."/>
            <person name="Shi R."/>
            <person name="Sims S."/>
            <person name="Singer S.R."/>
            <person name="Sinharoy S."/>
            <person name="Sterck L."/>
            <person name="Viollet A."/>
            <person name="Wang B.B."/>
            <person name="Wang K."/>
            <person name="Wang M."/>
            <person name="Wang X."/>
            <person name="Warfsmann J."/>
            <person name="Weissenbach J."/>
            <person name="White D.D."/>
            <person name="White J.D."/>
            <person name="Wiley G.B."/>
            <person name="Wincker P."/>
            <person name="Xing Y."/>
            <person name="Yang L."/>
            <person name="Yao Z."/>
            <person name="Ying F."/>
            <person name="Zhai J."/>
            <person name="Zhou L."/>
            <person name="Zuber A."/>
            <person name="Denarie J."/>
            <person name="Dixon R.A."/>
            <person name="May G.D."/>
            <person name="Schwartz D.C."/>
            <person name="Rogers J."/>
            <person name="Quetier F."/>
            <person name="Town C.D."/>
            <person name="Roe B.A."/>
        </authorList>
    </citation>
    <scope>NUCLEOTIDE SEQUENCE [LARGE SCALE GENOMIC DNA]</scope>
    <source>
        <strain evidence="2">A17</strain>
        <strain evidence="3 4">cv. Jemalong A17</strain>
    </source>
</reference>
<dbReference type="Proteomes" id="UP000002051">
    <property type="component" value="Unassembled WGS sequence"/>
</dbReference>
<evidence type="ECO:0000256" key="1">
    <source>
        <dbReference type="ARBA" id="ARBA00006974"/>
    </source>
</evidence>